<dbReference type="GO" id="GO:0005615">
    <property type="term" value="C:extracellular space"/>
    <property type="evidence" value="ECO:0007669"/>
    <property type="project" value="InterPro"/>
</dbReference>
<dbReference type="InterPro" id="IPR023796">
    <property type="entry name" value="Serpin_dom"/>
</dbReference>
<dbReference type="InterPro" id="IPR042185">
    <property type="entry name" value="Serpin_sf_2"/>
</dbReference>
<keyword evidence="4" id="KW-0732">Signal</keyword>
<feature type="domain" description="Serpin" evidence="5">
    <location>
        <begin position="53"/>
        <end position="440"/>
    </location>
</feature>
<keyword evidence="7" id="KW-1185">Reference proteome</keyword>
<evidence type="ECO:0000313" key="7">
    <source>
        <dbReference type="Proteomes" id="UP000639338"/>
    </source>
</evidence>
<dbReference type="PANTHER" id="PTHR11461">
    <property type="entry name" value="SERINE PROTEASE INHIBITOR, SERPIN"/>
    <property type="match status" value="1"/>
</dbReference>
<dbReference type="EMBL" id="JACMRX010000003">
    <property type="protein sequence ID" value="KAF7994022.1"/>
    <property type="molecule type" value="Genomic_DNA"/>
</dbReference>
<evidence type="ECO:0000256" key="2">
    <source>
        <dbReference type="ARBA" id="ARBA00022900"/>
    </source>
</evidence>
<evidence type="ECO:0000256" key="4">
    <source>
        <dbReference type="SAM" id="SignalP"/>
    </source>
</evidence>
<dbReference type="CDD" id="cd19594">
    <property type="entry name" value="serpin_crustaceans_chelicerates_insects"/>
    <property type="match status" value="1"/>
</dbReference>
<dbReference type="AlphaFoldDB" id="A0A835CS67"/>
<feature type="chain" id="PRO_5032715235" description="Serpin domain-containing protein" evidence="4">
    <location>
        <begin position="25"/>
        <end position="449"/>
    </location>
</feature>
<protein>
    <recommendedName>
        <fullName evidence="5">Serpin domain-containing protein</fullName>
    </recommendedName>
</protein>
<dbReference type="GO" id="GO:0004867">
    <property type="term" value="F:serine-type endopeptidase inhibitor activity"/>
    <property type="evidence" value="ECO:0007669"/>
    <property type="project" value="UniProtKB-KW"/>
</dbReference>
<gene>
    <name evidence="6" type="ORF">HCN44_011291</name>
</gene>
<keyword evidence="2" id="KW-0722">Serine protease inhibitor</keyword>
<dbReference type="PROSITE" id="PS00284">
    <property type="entry name" value="SERPIN"/>
    <property type="match status" value="1"/>
</dbReference>
<reference evidence="6 7" key="1">
    <citation type="submission" date="2020-08" db="EMBL/GenBank/DDBJ databases">
        <title>Aphidius gifuensis genome sequencing and assembly.</title>
        <authorList>
            <person name="Du Z."/>
        </authorList>
    </citation>
    <scope>NUCLEOTIDE SEQUENCE [LARGE SCALE GENOMIC DNA]</scope>
    <source>
        <strain evidence="6">YNYX2018</strain>
        <tissue evidence="6">Adults</tissue>
    </source>
</reference>
<proteinExistence type="inferred from homology"/>
<keyword evidence="1" id="KW-0646">Protease inhibitor</keyword>
<dbReference type="Proteomes" id="UP000639338">
    <property type="component" value="Unassembled WGS sequence"/>
</dbReference>
<dbReference type="Gene3D" id="3.30.497.10">
    <property type="entry name" value="Antithrombin, subunit I, domain 2"/>
    <property type="match status" value="1"/>
</dbReference>
<dbReference type="OrthoDB" id="671595at2759"/>
<evidence type="ECO:0000256" key="3">
    <source>
        <dbReference type="RuleBase" id="RU000411"/>
    </source>
</evidence>
<comment type="caution">
    <text evidence="6">The sequence shown here is derived from an EMBL/GenBank/DDBJ whole genome shotgun (WGS) entry which is preliminary data.</text>
</comment>
<dbReference type="InterPro" id="IPR042178">
    <property type="entry name" value="Serpin_sf_1"/>
</dbReference>
<dbReference type="InterPro" id="IPR023795">
    <property type="entry name" value="Serpin_CS"/>
</dbReference>
<evidence type="ECO:0000259" key="5">
    <source>
        <dbReference type="SMART" id="SM00093"/>
    </source>
</evidence>
<name>A0A835CS67_APHGI</name>
<accession>A0A835CS67</accession>
<comment type="similarity">
    <text evidence="3">Belongs to the serpin family.</text>
</comment>
<dbReference type="Pfam" id="PF00079">
    <property type="entry name" value="Serpin"/>
    <property type="match status" value="1"/>
</dbReference>
<organism evidence="6 7">
    <name type="scientific">Aphidius gifuensis</name>
    <name type="common">Parasitoid wasp</name>
    <dbReference type="NCBI Taxonomy" id="684658"/>
    <lineage>
        <taxon>Eukaryota</taxon>
        <taxon>Metazoa</taxon>
        <taxon>Ecdysozoa</taxon>
        <taxon>Arthropoda</taxon>
        <taxon>Hexapoda</taxon>
        <taxon>Insecta</taxon>
        <taxon>Pterygota</taxon>
        <taxon>Neoptera</taxon>
        <taxon>Endopterygota</taxon>
        <taxon>Hymenoptera</taxon>
        <taxon>Apocrita</taxon>
        <taxon>Ichneumonoidea</taxon>
        <taxon>Braconidae</taxon>
        <taxon>Aphidiinae</taxon>
        <taxon>Aphidius</taxon>
    </lineage>
</organism>
<evidence type="ECO:0000313" key="6">
    <source>
        <dbReference type="EMBL" id="KAF7994022.1"/>
    </source>
</evidence>
<dbReference type="SUPFAM" id="SSF56574">
    <property type="entry name" value="Serpins"/>
    <property type="match status" value="1"/>
</dbReference>
<dbReference type="PANTHER" id="PTHR11461:SF278">
    <property type="entry name" value="SERINE PROTEASE INHIBITOR 88EA"/>
    <property type="match status" value="1"/>
</dbReference>
<dbReference type="SMART" id="SM00093">
    <property type="entry name" value="SERPIN"/>
    <property type="match status" value="1"/>
</dbReference>
<sequence>MISFKNIKMLSVLLFISILSTINCQCLTSNDSPTTGDENSKALLTMAELNFALDSLDKVALIEARDNVFYSPHSIHEALVLAYFGARGETEKNLKKALKIPEELSKIDIQRSYALDKSIKQFAKSLQNSSETNYEFTTANRLYISSGKMIRECMLDLFGSQLEKVDFKSNPSEITMMINEWVSNTTKGNIKDLIPSDGIDEATDLVLVNAVYFKGLWQNKFDLADSKRDIFYGSKNSIVTYMTQKKTFNYMVAEDLGAYVIQMPYKGEDISMFVFLPPFAMARSLGDNSTSSIERDGIKKLITRMTTNEKGVKELQDILTDGMPQREVEVTFPKFTIEKELPMGTLLDALGAGDLMKANVADLRGFVDDKEGLHLGDAVHKAKIEINEEGTTAAAATALFSFRSSRPAEPAVFNANHPFVYIIYDKNSQSILFTGIYRTPVIPVDTNTS</sequence>
<feature type="signal peptide" evidence="4">
    <location>
        <begin position="1"/>
        <end position="24"/>
    </location>
</feature>
<dbReference type="InterPro" id="IPR000215">
    <property type="entry name" value="Serpin_fam"/>
</dbReference>
<dbReference type="Gene3D" id="2.30.39.10">
    <property type="entry name" value="Alpha-1-antitrypsin, domain 1"/>
    <property type="match status" value="1"/>
</dbReference>
<evidence type="ECO:0000256" key="1">
    <source>
        <dbReference type="ARBA" id="ARBA00022690"/>
    </source>
</evidence>
<dbReference type="InterPro" id="IPR036186">
    <property type="entry name" value="Serpin_sf"/>
</dbReference>